<dbReference type="CDD" id="cd00561">
    <property type="entry name" value="CobA_ACA"/>
    <property type="match status" value="1"/>
</dbReference>
<reference evidence="1 2" key="1">
    <citation type="submission" date="2020-02" db="EMBL/GenBank/DDBJ databases">
        <title>Comparative genomics of sulfur disproportionating microorganisms.</title>
        <authorList>
            <person name="Ward L.M."/>
            <person name="Bertran E."/>
            <person name="Johnston D.T."/>
        </authorList>
    </citation>
    <scope>NUCLEOTIDE SEQUENCE [LARGE SCALE GENOMIC DNA]</scope>
    <source>
        <strain evidence="1 2">DSM 100025</strain>
    </source>
</reference>
<evidence type="ECO:0000313" key="2">
    <source>
        <dbReference type="Proteomes" id="UP000469346"/>
    </source>
</evidence>
<dbReference type="Proteomes" id="UP000469346">
    <property type="component" value="Unassembled WGS sequence"/>
</dbReference>
<proteinExistence type="predicted"/>
<evidence type="ECO:0000313" key="1">
    <source>
        <dbReference type="EMBL" id="NDY42997.1"/>
    </source>
</evidence>
<dbReference type="PANTHER" id="PTHR46638">
    <property type="entry name" value="CORRINOID ADENOSYLTRANSFERASE"/>
    <property type="match status" value="1"/>
</dbReference>
<dbReference type="AlphaFoldDB" id="A0A6N9TU82"/>
<dbReference type="Pfam" id="PF02572">
    <property type="entry name" value="CobA_CobO_BtuR"/>
    <property type="match status" value="1"/>
</dbReference>
<dbReference type="EMBL" id="JAAGRR010000108">
    <property type="protein sequence ID" value="NDY42997.1"/>
    <property type="molecule type" value="Genomic_DNA"/>
</dbReference>
<keyword evidence="2" id="KW-1185">Reference proteome</keyword>
<keyword evidence="1" id="KW-0808">Transferase</keyword>
<organism evidence="1 2">
    <name type="scientific">Dissulfurirhabdus thermomarina</name>
    <dbReference type="NCBI Taxonomy" id="1765737"/>
    <lineage>
        <taxon>Bacteria</taxon>
        <taxon>Deltaproteobacteria</taxon>
        <taxon>Dissulfurirhabdaceae</taxon>
        <taxon>Dissulfurirhabdus</taxon>
    </lineage>
</organism>
<dbReference type="GO" id="GO:0005524">
    <property type="term" value="F:ATP binding"/>
    <property type="evidence" value="ECO:0007669"/>
    <property type="project" value="InterPro"/>
</dbReference>
<dbReference type="GO" id="GO:0009236">
    <property type="term" value="P:cobalamin biosynthetic process"/>
    <property type="evidence" value="ECO:0007669"/>
    <property type="project" value="UniProtKB-UniPathway"/>
</dbReference>
<dbReference type="PIRSF" id="PIRSF015617">
    <property type="entry name" value="Adensltrnsf_CobA"/>
    <property type="match status" value="1"/>
</dbReference>
<dbReference type="GO" id="GO:0008817">
    <property type="term" value="F:corrinoid adenosyltransferase activity"/>
    <property type="evidence" value="ECO:0007669"/>
    <property type="project" value="InterPro"/>
</dbReference>
<protein>
    <submittedName>
        <fullName evidence="1">Cob(I)yrinic acid a,c-diamide adenosyltransferase</fullName>
    </submittedName>
</protein>
<dbReference type="RefSeq" id="WP_163299121.1">
    <property type="nucleotide sequence ID" value="NZ_JAAGRR010000108.1"/>
</dbReference>
<accession>A0A6N9TU82</accession>
<sequence length="182" mass="19847">MSGTASKPEPPPDRRFVQVYTGDGKGKTTAALGLVLRAAGAGWRVLVLQFLKRGDFSEIKALRRLPGVEVRQFGTGRFVRGRPSEADLRAARDGLRLAESALASGAYDLVVLDEANVAAHFGMLEAADLAALLDRRPPGVEVVLTGRWAPPEVLERADLVTEMRSVRHYYDRGIPAREGIER</sequence>
<dbReference type="PANTHER" id="PTHR46638:SF1">
    <property type="entry name" value="CORRINOID ADENOSYLTRANSFERASE"/>
    <property type="match status" value="1"/>
</dbReference>
<dbReference type="SUPFAM" id="SSF52540">
    <property type="entry name" value="P-loop containing nucleoside triphosphate hydrolases"/>
    <property type="match status" value="1"/>
</dbReference>
<comment type="caution">
    <text evidence="1">The sequence shown here is derived from an EMBL/GenBank/DDBJ whole genome shotgun (WGS) entry which is preliminary data.</text>
</comment>
<dbReference type="Gene3D" id="3.40.50.300">
    <property type="entry name" value="P-loop containing nucleotide triphosphate hydrolases"/>
    <property type="match status" value="1"/>
</dbReference>
<name>A0A6N9TU82_DISTH</name>
<dbReference type="UniPathway" id="UPA00148">
    <property type="reaction ID" value="UER00233"/>
</dbReference>
<dbReference type="InterPro" id="IPR003724">
    <property type="entry name" value="CblAdoTrfase_CobA"/>
</dbReference>
<gene>
    <name evidence="1" type="ORF">G3N55_09105</name>
</gene>
<dbReference type="InterPro" id="IPR027417">
    <property type="entry name" value="P-loop_NTPase"/>
</dbReference>